<organism evidence="3 4">
    <name type="scientific">Salinirubellus salinus</name>
    <dbReference type="NCBI Taxonomy" id="1364945"/>
    <lineage>
        <taxon>Archaea</taxon>
        <taxon>Methanobacteriati</taxon>
        <taxon>Methanobacteriota</taxon>
        <taxon>Stenosarchaea group</taxon>
        <taxon>Halobacteria</taxon>
        <taxon>Halobacteriales</taxon>
        <taxon>Natronomonadaceae</taxon>
        <taxon>Salinirubellus</taxon>
    </lineage>
</organism>
<feature type="region of interest" description="Disordered" evidence="1">
    <location>
        <begin position="442"/>
        <end position="463"/>
    </location>
</feature>
<accession>A0A9E7R7H8</accession>
<geneLocation type="plasmid" evidence="3 4">
    <name>unnamed1</name>
</geneLocation>
<keyword evidence="3" id="KW-0614">Plasmid</keyword>
<dbReference type="InterPro" id="IPR052701">
    <property type="entry name" value="GAG_Ulvan_Degrading_Sulfatases"/>
</dbReference>
<proteinExistence type="predicted"/>
<dbReference type="InterPro" id="IPR017850">
    <property type="entry name" value="Alkaline_phosphatase_core_sf"/>
</dbReference>
<evidence type="ECO:0000259" key="2">
    <source>
        <dbReference type="Pfam" id="PF00884"/>
    </source>
</evidence>
<dbReference type="AlphaFoldDB" id="A0A9E7R7H8"/>
<evidence type="ECO:0000256" key="1">
    <source>
        <dbReference type="SAM" id="MobiDB-lite"/>
    </source>
</evidence>
<dbReference type="InterPro" id="IPR000917">
    <property type="entry name" value="Sulfatase_N"/>
</dbReference>
<dbReference type="Gene3D" id="3.40.720.10">
    <property type="entry name" value="Alkaline Phosphatase, subunit A"/>
    <property type="match status" value="1"/>
</dbReference>
<gene>
    <name evidence="3" type="ORF">N0B31_22210</name>
</gene>
<dbReference type="PANTHER" id="PTHR43751:SF3">
    <property type="entry name" value="SULFATASE N-TERMINAL DOMAIN-CONTAINING PROTEIN"/>
    <property type="match status" value="1"/>
</dbReference>
<dbReference type="SUPFAM" id="SSF53649">
    <property type="entry name" value="Alkaline phosphatase-like"/>
    <property type="match status" value="1"/>
</dbReference>
<evidence type="ECO:0000313" key="3">
    <source>
        <dbReference type="EMBL" id="UWM56962.1"/>
    </source>
</evidence>
<feature type="domain" description="Sulfatase N-terminal" evidence="2">
    <location>
        <begin position="48"/>
        <end position="359"/>
    </location>
</feature>
<dbReference type="RefSeq" id="WP_260644073.1">
    <property type="nucleotide sequence ID" value="NZ_CP104004.1"/>
</dbReference>
<protein>
    <submittedName>
        <fullName evidence="3">Sulfatase</fullName>
    </submittedName>
</protein>
<dbReference type="EMBL" id="CP104004">
    <property type="protein sequence ID" value="UWM56962.1"/>
    <property type="molecule type" value="Genomic_DNA"/>
</dbReference>
<dbReference type="GeneID" id="74945198"/>
<evidence type="ECO:0000313" key="4">
    <source>
        <dbReference type="Proteomes" id="UP001057580"/>
    </source>
</evidence>
<keyword evidence="4" id="KW-1185">Reference proteome</keyword>
<reference evidence="3" key="1">
    <citation type="submission" date="2022-09" db="EMBL/GenBank/DDBJ databases">
        <title>Diverse halophilic archaea isolated from saline environments.</title>
        <authorList>
            <person name="Cui H.-L."/>
        </authorList>
    </citation>
    <scope>NUCLEOTIDE SEQUENCE</scope>
    <source>
        <strain evidence="3">ZS-35-S2</strain>
        <plasmid evidence="3">unnamed1</plasmid>
    </source>
</reference>
<sequence>MSSHPDTGTADDGHRQAENADSTVLSAIKSLAHEQSDATDFDTAEPEHVILLSVDALRADHLGCHGYHRDVSPTIDHLATAGIQFSRAYSPSSHTREAVPALLSGQYPSTATTDRFRRNTQTIGHLLQGTTARSAGIHSNPFVSEGFGFGDGFDHFDDDMLVGGHWLTALAQRAVDKLRNRHYARAETITDRGIEFLRSQAVEGGRPTFTWLHYMDVHGPYEPPAEFRRRYVADRVTDAEAARLYKRAIAEPDSLTEREQQLLVDLYDAEIRYLDANIGRLLDELSRLGIRDETLILLTADHGEAFGERGYYEHPRFLPHELTHVPLIATGAGIHSREAIRAPVSTLDVAPTVADVFGVEYDGPGKSLAATTDQPDPYRVVFAQARGEGEDTGIHRYAGYRAGGVAYAEVDTETDERVFDAGVQLTLKARLDAHIDTDGYIGATDAGQSEARDVGQTENEGAEDDVAHRLRALGYVE</sequence>
<dbReference type="Proteomes" id="UP001057580">
    <property type="component" value="Plasmid unnamed1"/>
</dbReference>
<dbReference type="CDD" id="cd16148">
    <property type="entry name" value="sulfatase_like"/>
    <property type="match status" value="1"/>
</dbReference>
<dbReference type="KEGG" id="ssai:N0B31_22210"/>
<name>A0A9E7R7H8_9EURY</name>
<dbReference type="PANTHER" id="PTHR43751">
    <property type="entry name" value="SULFATASE"/>
    <property type="match status" value="1"/>
</dbReference>
<dbReference type="Pfam" id="PF00884">
    <property type="entry name" value="Sulfatase"/>
    <property type="match status" value="1"/>
</dbReference>